<name>A0A061SBV4_9CHLO</name>
<protein>
    <submittedName>
        <fullName evidence="1">Uncharacterized protein</fullName>
    </submittedName>
</protein>
<evidence type="ECO:0000313" key="1">
    <source>
        <dbReference type="EMBL" id="JAC81768.1"/>
    </source>
</evidence>
<feature type="non-terminal residue" evidence="1">
    <location>
        <position position="1"/>
    </location>
</feature>
<organism evidence="1">
    <name type="scientific">Tetraselmis sp. GSL018</name>
    <dbReference type="NCBI Taxonomy" id="582737"/>
    <lineage>
        <taxon>Eukaryota</taxon>
        <taxon>Viridiplantae</taxon>
        <taxon>Chlorophyta</taxon>
        <taxon>core chlorophytes</taxon>
        <taxon>Chlorodendrophyceae</taxon>
        <taxon>Chlorodendrales</taxon>
        <taxon>Chlorodendraceae</taxon>
        <taxon>Tetraselmis</taxon>
    </lineage>
</organism>
<reference evidence="1" key="1">
    <citation type="submission" date="2014-05" db="EMBL/GenBank/DDBJ databases">
        <title>The transcriptome of the halophilic microalga Tetraselmis sp. GSL018 isolated from the Great Salt Lake, Utah.</title>
        <authorList>
            <person name="Jinkerson R.E."/>
            <person name="D'Adamo S."/>
            <person name="Posewitz M.C."/>
        </authorList>
    </citation>
    <scope>NUCLEOTIDE SEQUENCE</scope>
    <source>
        <strain evidence="1">GSL018</strain>
    </source>
</reference>
<accession>A0A061SBV4</accession>
<dbReference type="EMBL" id="GBEZ01003366">
    <property type="protein sequence ID" value="JAC81768.1"/>
    <property type="molecule type" value="Transcribed_RNA"/>
</dbReference>
<proteinExistence type="predicted"/>
<sequence length="72" mass="8562">TKTEKSGLFQSQNKLFYYSFKAKLVLVDINKFIVLKFKAGWKSTHFSSLRYELKRCDRKNRKQIHTTLSSQT</sequence>
<dbReference type="AlphaFoldDB" id="A0A061SBV4"/>
<gene>
    <name evidence="1" type="ORF">TSPGSL018_7182</name>
</gene>